<dbReference type="AlphaFoldDB" id="A0A8J7CD33"/>
<name>A0A8J7CD33_9CYAN</name>
<keyword evidence="1" id="KW-1133">Transmembrane helix</keyword>
<organism evidence="2 3">
    <name type="scientific">Iningainema tapete BLCC-T55</name>
    <dbReference type="NCBI Taxonomy" id="2748662"/>
    <lineage>
        <taxon>Bacteria</taxon>
        <taxon>Bacillati</taxon>
        <taxon>Cyanobacteriota</taxon>
        <taxon>Cyanophyceae</taxon>
        <taxon>Nostocales</taxon>
        <taxon>Scytonemataceae</taxon>
        <taxon>Iningainema tapete</taxon>
    </lineage>
</organism>
<sequence>MQSNEPDKKWDLMMDLRKEMVELQKIRAQIIGFKISFISTAAGLVIANFDKLPNIIWTVLALASIFFDLLINNYNFGIDRIAFYCRNYLEPNLKSSYKSL</sequence>
<feature type="transmembrane region" description="Helical" evidence="1">
    <location>
        <begin position="30"/>
        <end position="49"/>
    </location>
</feature>
<evidence type="ECO:0000256" key="1">
    <source>
        <dbReference type="SAM" id="Phobius"/>
    </source>
</evidence>
<evidence type="ECO:0000313" key="3">
    <source>
        <dbReference type="Proteomes" id="UP000629098"/>
    </source>
</evidence>
<proteinExistence type="predicted"/>
<dbReference type="Proteomes" id="UP000629098">
    <property type="component" value="Unassembled WGS sequence"/>
</dbReference>
<keyword evidence="3" id="KW-1185">Reference proteome</keyword>
<keyword evidence="1" id="KW-0812">Transmembrane</keyword>
<reference evidence="2" key="1">
    <citation type="submission" date="2020-09" db="EMBL/GenBank/DDBJ databases">
        <title>Iningainema tapete sp. nov. (Scytonemataceae, Cyanobacteria) from greenhouses in central Florida (USA) produces two types of nodularin with biosynthetic potential for microcystin-LR and anabaenopeptins.</title>
        <authorList>
            <person name="Berthold D.E."/>
            <person name="Lefler F.W."/>
            <person name="Huang I.-S."/>
            <person name="Abdulla H."/>
            <person name="Zimba P.V."/>
            <person name="Laughinghouse H.D. IV."/>
        </authorList>
    </citation>
    <scope>NUCLEOTIDE SEQUENCE</scope>
    <source>
        <strain evidence="2">BLCCT55</strain>
    </source>
</reference>
<accession>A0A8J7CD33</accession>
<dbReference type="EMBL" id="JACXAE010000040">
    <property type="protein sequence ID" value="MBD2772605.1"/>
    <property type="molecule type" value="Genomic_DNA"/>
</dbReference>
<dbReference type="RefSeq" id="WP_190827346.1">
    <property type="nucleotide sequence ID" value="NZ_CAWPPI010000040.1"/>
</dbReference>
<evidence type="ECO:0000313" key="2">
    <source>
        <dbReference type="EMBL" id="MBD2772605.1"/>
    </source>
</evidence>
<keyword evidence="1" id="KW-0472">Membrane</keyword>
<protein>
    <submittedName>
        <fullName evidence="2">Uncharacterized protein</fullName>
    </submittedName>
</protein>
<comment type="caution">
    <text evidence="2">The sequence shown here is derived from an EMBL/GenBank/DDBJ whole genome shotgun (WGS) entry which is preliminary data.</text>
</comment>
<feature type="transmembrane region" description="Helical" evidence="1">
    <location>
        <begin position="55"/>
        <end position="71"/>
    </location>
</feature>
<gene>
    <name evidence="2" type="ORF">ICL16_11090</name>
</gene>